<accession>A0A0J5P5W4</accession>
<sequence>MLMSLAQPLLLAPFGIGIAESLFNHLINRSAQSLPILRKLDGKILHISLKQPNLPFFILFSPTRTDWLSQYDGEPDCAVQLEATVLPKLADKARLSELINQKTVQLTGDLQVLQHFSMLLDELEKQPAELLSHIIGDVPAQISTELVGKIWGKIHSQFRQDSQHLVENLMVERPVLVHRLEAQDFYDQIDELARQAVRLEQKFATLGME</sequence>
<feature type="coiled-coil region" evidence="2">
    <location>
        <begin position="182"/>
        <end position="209"/>
    </location>
</feature>
<evidence type="ECO:0000313" key="4">
    <source>
        <dbReference type="EMBL" id="KMK51165.1"/>
    </source>
</evidence>
<dbReference type="PANTHER" id="PTHR38693:SF1">
    <property type="entry name" value="UBIQUINONE BIOSYNTHESIS ACCESSORY FACTOR UBIJ"/>
    <property type="match status" value="1"/>
</dbReference>
<protein>
    <recommendedName>
        <fullName evidence="1">Ubiquinone biosynthesis accessory factor UbiJ</fullName>
    </recommendedName>
</protein>
<comment type="similarity">
    <text evidence="1">Belongs to the UbiJ family.</text>
</comment>
<comment type="caution">
    <text evidence="4">The sequence shown here is derived from an EMBL/GenBank/DDBJ whole genome shotgun (WGS) entry which is preliminary data.</text>
</comment>
<name>A0A0J5P5W4_9PAST</name>
<keyword evidence="5" id="KW-1185">Reference proteome</keyword>
<dbReference type="PANTHER" id="PTHR38693">
    <property type="entry name" value="UBIQUINONE BIOSYNTHESIS PROTEIN UBIJ"/>
    <property type="match status" value="1"/>
</dbReference>
<dbReference type="UniPathway" id="UPA00232"/>
<dbReference type="InterPro" id="IPR036527">
    <property type="entry name" value="SCP2_sterol-bd_dom_sf"/>
</dbReference>
<dbReference type="HAMAP" id="MF_02215">
    <property type="entry name" value="UbiJ"/>
    <property type="match status" value="1"/>
</dbReference>
<dbReference type="SUPFAM" id="SSF55718">
    <property type="entry name" value="SCP-like"/>
    <property type="match status" value="1"/>
</dbReference>
<keyword evidence="1" id="KW-0831">Ubiquinone biosynthesis</keyword>
<dbReference type="AlphaFoldDB" id="A0A0J5P5W4"/>
<dbReference type="RefSeq" id="WP_047977239.1">
    <property type="nucleotide sequence ID" value="NZ_JWIZ01000047.1"/>
</dbReference>
<evidence type="ECO:0000259" key="3">
    <source>
        <dbReference type="Pfam" id="PF02036"/>
    </source>
</evidence>
<reference evidence="4 5" key="1">
    <citation type="submission" date="2014-12" db="EMBL/GenBank/DDBJ databases">
        <title>Reclassification of Actinobacillus muris as Muribacter muris.</title>
        <authorList>
            <person name="Christensen H."/>
            <person name="Nicklas W."/>
            <person name="Bisgaard M."/>
        </authorList>
    </citation>
    <scope>NUCLEOTIDE SEQUENCE [LARGE SCALE GENOMIC DNA]</scope>
    <source>
        <strain evidence="4 5">Ackerman80-443D</strain>
    </source>
</reference>
<keyword evidence="1" id="KW-0963">Cytoplasm</keyword>
<evidence type="ECO:0000313" key="5">
    <source>
        <dbReference type="Proteomes" id="UP000036270"/>
    </source>
</evidence>
<dbReference type="Proteomes" id="UP000036270">
    <property type="component" value="Unassembled WGS sequence"/>
</dbReference>
<comment type="pathway">
    <text evidence="1">Cofactor biosynthesis; ubiquinone biosynthesis.</text>
</comment>
<proteinExistence type="inferred from homology"/>
<evidence type="ECO:0000256" key="2">
    <source>
        <dbReference type="SAM" id="Coils"/>
    </source>
</evidence>
<dbReference type="InterPro" id="IPR038989">
    <property type="entry name" value="UbiJ"/>
</dbReference>
<dbReference type="GO" id="GO:0005737">
    <property type="term" value="C:cytoplasm"/>
    <property type="evidence" value="ECO:0007669"/>
    <property type="project" value="UniProtKB-SubCell"/>
</dbReference>
<comment type="subcellular location">
    <subcellularLocation>
        <location evidence="1">Cytoplasm</location>
    </subcellularLocation>
</comment>
<dbReference type="PATRIC" id="fig|67855.3.peg.1603"/>
<gene>
    <name evidence="1" type="primary">ubiJ</name>
    <name evidence="4" type="ORF">RO21_07800</name>
</gene>
<dbReference type="STRING" id="67855.RO21_07800"/>
<dbReference type="Pfam" id="PF02036">
    <property type="entry name" value="SCP2"/>
    <property type="match status" value="1"/>
</dbReference>
<keyword evidence="2" id="KW-0175">Coiled coil</keyword>
<feature type="domain" description="SCP2" evidence="3">
    <location>
        <begin position="23"/>
        <end position="121"/>
    </location>
</feature>
<dbReference type="InterPro" id="IPR003033">
    <property type="entry name" value="SCP2_sterol-bd_dom"/>
</dbReference>
<evidence type="ECO:0000256" key="1">
    <source>
        <dbReference type="HAMAP-Rule" id="MF_02215"/>
    </source>
</evidence>
<comment type="function">
    <text evidence="1">Required for ubiquinone (coenzyme Q) biosynthesis. Binds hydrophobic ubiquinone biosynthetic intermediates via its SCP2 domain and is essential for the stability of the Ubi complex. May constitute a docking platform where Ubi enzymes assemble and access their SCP2-bound polyprenyl substrates.</text>
</comment>
<organism evidence="4 5">
    <name type="scientific">Muribacter muris</name>
    <dbReference type="NCBI Taxonomy" id="67855"/>
    <lineage>
        <taxon>Bacteria</taxon>
        <taxon>Pseudomonadati</taxon>
        <taxon>Pseudomonadota</taxon>
        <taxon>Gammaproteobacteria</taxon>
        <taxon>Pasteurellales</taxon>
        <taxon>Pasteurellaceae</taxon>
        <taxon>Muribacter</taxon>
    </lineage>
</organism>
<dbReference type="GO" id="GO:0006744">
    <property type="term" value="P:ubiquinone biosynthetic process"/>
    <property type="evidence" value="ECO:0007669"/>
    <property type="project" value="UniProtKB-UniRule"/>
</dbReference>
<dbReference type="EMBL" id="JWIZ01000047">
    <property type="protein sequence ID" value="KMK51165.1"/>
    <property type="molecule type" value="Genomic_DNA"/>
</dbReference>